<feature type="repeat" description="PPR" evidence="3">
    <location>
        <begin position="223"/>
        <end position="257"/>
    </location>
</feature>
<gene>
    <name evidence="4" type="ORF">Salat_0245700</name>
</gene>
<dbReference type="NCBIfam" id="TIGR00756">
    <property type="entry name" value="PPR"/>
    <property type="match status" value="7"/>
</dbReference>
<accession>A0AAE1YZ28</accession>
<evidence type="ECO:0000313" key="4">
    <source>
        <dbReference type="EMBL" id="KAK4439109.1"/>
    </source>
</evidence>
<dbReference type="InterPro" id="IPR002885">
    <property type="entry name" value="PPR_rpt"/>
</dbReference>
<sequence length="466" mass="53650">MEKMKKISPFRLSSLLRLQKDPRKAFQLFLNPNPKDPNPNAKPFRYSLLSYDLIISKLGKAKMFPEMEKVVEKLKNDTRIVPEEIIFCNIIAYYGRARLAHKALQVFDEIPSCRCQRTIKSVNTLLNSLLMCREFDKIREVFLGIGKYASPDACTYNILINACCMRSDLERAWEVFDEMRRRGVEPNVVTFGTLINGLCAISEVDMAFSLKRRMEMDFKIRPNAHIYVALVKRLCKVGYLNKAIKLKDEMLRKKVELEPAVYSTLISAFFKTGRKGEVSKLLEEMRRNGCEPDTVTYNAMIYGFCQEKEFDLAFAALSEMEKEGCNPDVISYNVIIAGLCREGKVREANKLLENMPRQKCAPDVVTYKTLFDGLCDVQQFKEAACILDEMIFMGYVPHSSGVCKHLDVLVQGKDKELWTCLFNLAKKNSIDRYIWRLITSLVCKDKHSNASELFNRLIKHHALSVR</sequence>
<dbReference type="EMBL" id="JACGWO010000001">
    <property type="protein sequence ID" value="KAK4439109.1"/>
    <property type="molecule type" value="Genomic_DNA"/>
</dbReference>
<feature type="repeat" description="PPR" evidence="3">
    <location>
        <begin position="363"/>
        <end position="397"/>
    </location>
</feature>
<dbReference type="PANTHER" id="PTHR47939:SF5">
    <property type="entry name" value="PENTACOTRIPEPTIDE-REPEAT REGION OF PRORP DOMAIN-CONTAINING PROTEIN"/>
    <property type="match status" value="1"/>
</dbReference>
<feature type="repeat" description="PPR" evidence="3">
    <location>
        <begin position="152"/>
        <end position="186"/>
    </location>
</feature>
<proteinExistence type="inferred from homology"/>
<reference evidence="4" key="1">
    <citation type="submission" date="2020-06" db="EMBL/GenBank/DDBJ databases">
        <authorList>
            <person name="Li T."/>
            <person name="Hu X."/>
            <person name="Zhang T."/>
            <person name="Song X."/>
            <person name="Zhang H."/>
            <person name="Dai N."/>
            <person name="Sheng W."/>
            <person name="Hou X."/>
            <person name="Wei L."/>
        </authorList>
    </citation>
    <scope>NUCLEOTIDE SEQUENCE</scope>
    <source>
        <strain evidence="4">3651</strain>
        <tissue evidence="4">Leaf</tissue>
    </source>
</reference>
<dbReference type="Pfam" id="PF01535">
    <property type="entry name" value="PPR"/>
    <property type="match status" value="2"/>
</dbReference>
<dbReference type="AlphaFoldDB" id="A0AAE1YZ28"/>
<dbReference type="InterPro" id="IPR011990">
    <property type="entry name" value="TPR-like_helical_dom_sf"/>
</dbReference>
<dbReference type="InterPro" id="IPR050667">
    <property type="entry name" value="PPR-containing_protein"/>
</dbReference>
<dbReference type="PROSITE" id="PS51375">
    <property type="entry name" value="PPR"/>
    <property type="match status" value="6"/>
</dbReference>
<organism evidence="4 5">
    <name type="scientific">Sesamum alatum</name>
    <dbReference type="NCBI Taxonomy" id="300844"/>
    <lineage>
        <taxon>Eukaryota</taxon>
        <taxon>Viridiplantae</taxon>
        <taxon>Streptophyta</taxon>
        <taxon>Embryophyta</taxon>
        <taxon>Tracheophyta</taxon>
        <taxon>Spermatophyta</taxon>
        <taxon>Magnoliopsida</taxon>
        <taxon>eudicotyledons</taxon>
        <taxon>Gunneridae</taxon>
        <taxon>Pentapetalae</taxon>
        <taxon>asterids</taxon>
        <taxon>lamiids</taxon>
        <taxon>Lamiales</taxon>
        <taxon>Pedaliaceae</taxon>
        <taxon>Sesamum</taxon>
    </lineage>
</organism>
<reference evidence="4" key="2">
    <citation type="journal article" date="2024" name="Plant">
        <title>Genomic evolution and insights into agronomic trait innovations of Sesamum species.</title>
        <authorList>
            <person name="Miao H."/>
            <person name="Wang L."/>
            <person name="Qu L."/>
            <person name="Liu H."/>
            <person name="Sun Y."/>
            <person name="Le M."/>
            <person name="Wang Q."/>
            <person name="Wei S."/>
            <person name="Zheng Y."/>
            <person name="Lin W."/>
            <person name="Duan Y."/>
            <person name="Cao H."/>
            <person name="Xiong S."/>
            <person name="Wang X."/>
            <person name="Wei L."/>
            <person name="Li C."/>
            <person name="Ma Q."/>
            <person name="Ju M."/>
            <person name="Zhao R."/>
            <person name="Li G."/>
            <person name="Mu C."/>
            <person name="Tian Q."/>
            <person name="Mei H."/>
            <person name="Zhang T."/>
            <person name="Gao T."/>
            <person name="Zhang H."/>
        </authorList>
    </citation>
    <scope>NUCLEOTIDE SEQUENCE</scope>
    <source>
        <strain evidence="4">3651</strain>
    </source>
</reference>
<evidence type="ECO:0000256" key="3">
    <source>
        <dbReference type="PROSITE-ProRule" id="PRU00708"/>
    </source>
</evidence>
<evidence type="ECO:0000256" key="2">
    <source>
        <dbReference type="ARBA" id="ARBA00022737"/>
    </source>
</evidence>
<dbReference type="PANTHER" id="PTHR47939">
    <property type="entry name" value="MEMBRANE-ASSOCIATED SALT-INDUCIBLE PROTEIN-LIKE"/>
    <property type="match status" value="1"/>
</dbReference>
<dbReference type="Gene3D" id="1.25.40.10">
    <property type="entry name" value="Tetratricopeptide repeat domain"/>
    <property type="match status" value="4"/>
</dbReference>
<name>A0AAE1YZ28_9LAMI</name>
<keyword evidence="5" id="KW-1185">Reference proteome</keyword>
<keyword evidence="2" id="KW-0677">Repeat</keyword>
<comment type="similarity">
    <text evidence="1">Belongs to the PPR family. P subfamily.</text>
</comment>
<feature type="repeat" description="PPR" evidence="3">
    <location>
        <begin position="293"/>
        <end position="327"/>
    </location>
</feature>
<feature type="repeat" description="PPR" evidence="3">
    <location>
        <begin position="328"/>
        <end position="362"/>
    </location>
</feature>
<dbReference type="Pfam" id="PF13041">
    <property type="entry name" value="PPR_2"/>
    <property type="match status" value="3"/>
</dbReference>
<evidence type="ECO:0000313" key="5">
    <source>
        <dbReference type="Proteomes" id="UP001293254"/>
    </source>
</evidence>
<protein>
    <submittedName>
        <fullName evidence="4">Pentatricopeptide repeat-containing protein</fullName>
    </submittedName>
</protein>
<evidence type="ECO:0000256" key="1">
    <source>
        <dbReference type="ARBA" id="ARBA00007626"/>
    </source>
</evidence>
<comment type="caution">
    <text evidence="4">The sequence shown here is derived from an EMBL/GenBank/DDBJ whole genome shotgun (WGS) entry which is preliminary data.</text>
</comment>
<dbReference type="Proteomes" id="UP001293254">
    <property type="component" value="Unassembled WGS sequence"/>
</dbReference>
<feature type="repeat" description="PPR" evidence="3">
    <location>
        <begin position="258"/>
        <end position="292"/>
    </location>
</feature>